<evidence type="ECO:0000256" key="1">
    <source>
        <dbReference type="SAM" id="MobiDB-lite"/>
    </source>
</evidence>
<dbReference type="RefSeq" id="XP_048138544.1">
    <property type="nucleotide sequence ID" value="XM_048282587.1"/>
</dbReference>
<dbReference type="SMART" id="SM00255">
    <property type="entry name" value="TIR"/>
    <property type="match status" value="1"/>
</dbReference>
<dbReference type="InterPro" id="IPR002182">
    <property type="entry name" value="NB-ARC"/>
</dbReference>
<evidence type="ECO:0000313" key="4">
    <source>
        <dbReference type="Proteomes" id="UP000827889"/>
    </source>
</evidence>
<reference evidence="5" key="1">
    <citation type="submission" date="2025-08" db="UniProtKB">
        <authorList>
            <consortium name="RefSeq"/>
        </authorList>
    </citation>
    <scope>IDENTIFICATION</scope>
    <source>
        <tissue evidence="5">Leaf</tissue>
    </source>
</reference>
<accession>A0ABM3HPK6</accession>
<dbReference type="Pfam" id="PF00931">
    <property type="entry name" value="NB-ARC"/>
    <property type="match status" value="1"/>
</dbReference>
<protein>
    <submittedName>
        <fullName evidence="5">Disease resistance protein RUN1-like</fullName>
    </submittedName>
</protein>
<evidence type="ECO:0000256" key="2">
    <source>
        <dbReference type="SAM" id="SignalP"/>
    </source>
</evidence>
<dbReference type="Gene3D" id="3.40.50.10140">
    <property type="entry name" value="Toll/interleukin-1 receptor homology (TIR) domain"/>
    <property type="match status" value="2"/>
</dbReference>
<dbReference type="PANTHER" id="PTHR11017">
    <property type="entry name" value="LEUCINE-RICH REPEAT-CONTAINING PROTEIN"/>
    <property type="match status" value="1"/>
</dbReference>
<dbReference type="InterPro" id="IPR044974">
    <property type="entry name" value="Disease_R_plants"/>
</dbReference>
<feature type="region of interest" description="Disordered" evidence="1">
    <location>
        <begin position="24"/>
        <end position="57"/>
    </location>
</feature>
<dbReference type="GeneID" id="125315957"/>
<proteinExistence type="predicted"/>
<feature type="signal peptide" evidence="2">
    <location>
        <begin position="1"/>
        <end position="20"/>
    </location>
</feature>
<dbReference type="InterPro" id="IPR000157">
    <property type="entry name" value="TIR_dom"/>
</dbReference>
<dbReference type="Proteomes" id="UP000827889">
    <property type="component" value="Chromosome 7"/>
</dbReference>
<organism evidence="4 5">
    <name type="scientific">Rhodamnia argentea</name>
    <dbReference type="NCBI Taxonomy" id="178133"/>
    <lineage>
        <taxon>Eukaryota</taxon>
        <taxon>Viridiplantae</taxon>
        <taxon>Streptophyta</taxon>
        <taxon>Embryophyta</taxon>
        <taxon>Tracheophyta</taxon>
        <taxon>Spermatophyta</taxon>
        <taxon>Magnoliopsida</taxon>
        <taxon>eudicotyledons</taxon>
        <taxon>Gunneridae</taxon>
        <taxon>Pentapetalae</taxon>
        <taxon>rosids</taxon>
        <taxon>malvids</taxon>
        <taxon>Myrtales</taxon>
        <taxon>Myrtaceae</taxon>
        <taxon>Myrtoideae</taxon>
        <taxon>Myrteae</taxon>
        <taxon>Australasian group</taxon>
        <taxon>Rhodamnia</taxon>
    </lineage>
</organism>
<gene>
    <name evidence="5" type="primary">LOC125315957</name>
</gene>
<dbReference type="InterPro" id="IPR042197">
    <property type="entry name" value="Apaf_helical"/>
</dbReference>
<feature type="chain" id="PRO_5045979089" evidence="2">
    <location>
        <begin position="21"/>
        <end position="444"/>
    </location>
</feature>
<dbReference type="InterPro" id="IPR035897">
    <property type="entry name" value="Toll_tir_struct_dom_sf"/>
</dbReference>
<dbReference type="PROSITE" id="PS50104">
    <property type="entry name" value="TIR"/>
    <property type="match status" value="1"/>
</dbReference>
<dbReference type="PANTHER" id="PTHR11017:SF570">
    <property type="entry name" value="DISEASE RESISTANCE PROTEIN (TIR-NBS CLASS)-RELATED"/>
    <property type="match status" value="1"/>
</dbReference>
<feature type="domain" description="TIR" evidence="3">
    <location>
        <begin position="61"/>
        <end position="191"/>
    </location>
</feature>
<evidence type="ECO:0000313" key="5">
    <source>
        <dbReference type="RefSeq" id="XP_048138544.1"/>
    </source>
</evidence>
<dbReference type="SUPFAM" id="SSF52200">
    <property type="entry name" value="Toll/Interleukin receptor TIR domain"/>
    <property type="match status" value="1"/>
</dbReference>
<feature type="compositionally biased region" description="Low complexity" evidence="1">
    <location>
        <begin position="39"/>
        <end position="48"/>
    </location>
</feature>
<name>A0ABM3HPK6_9MYRT</name>
<dbReference type="InterPro" id="IPR027417">
    <property type="entry name" value="P-loop_NTPase"/>
</dbReference>
<evidence type="ECO:0000259" key="3">
    <source>
        <dbReference type="PROSITE" id="PS50104"/>
    </source>
</evidence>
<dbReference type="PRINTS" id="PR00364">
    <property type="entry name" value="DISEASERSIST"/>
</dbReference>
<sequence length="444" mass="49527">MVGVFLNFFYWLCSICSTNSLEMEREEPTPSAEDPTYRASSSSASPSAGDYEGGTKKPKGDNYEVFLSFRGEDTRKGFTDHLYTSLVNAGIRVFRDDNELRVGEEIGPELLCSITQSKISIPIFSENYTSSKWEIGKCYQCTWGSGRNVVKEWEKALKEVGSLKGWESEKIHNGHEGALVNIVVREVLHELSRNFRLTLPKELVGVDDRVQEIMSLIDVKKFTNTTIIGICGMGGIGKTTPAKVLYNNLSSQFEHRSFLTDIRETCARKGIECLQKQLICDIQSPYGGSNVAEGIGVIRSRFTGKKVLIVLDDVDDNTHLNALAGESSSFEAGSIVIITTRNKSILEEARASHIYQLKELPLDQSLILFSRHAFRKDSPQSDYEDISHDVVSTTGGLPLALEVIGSFLCGKGKDVWKDTLKKLEKVPEKKVQEKLRISYDTLDL</sequence>
<dbReference type="Gene3D" id="3.40.50.300">
    <property type="entry name" value="P-loop containing nucleotide triphosphate hydrolases"/>
    <property type="match status" value="1"/>
</dbReference>
<keyword evidence="2" id="KW-0732">Signal</keyword>
<keyword evidence="4" id="KW-1185">Reference proteome</keyword>
<dbReference type="Pfam" id="PF01582">
    <property type="entry name" value="TIR"/>
    <property type="match status" value="1"/>
</dbReference>
<dbReference type="Gene3D" id="1.10.8.430">
    <property type="entry name" value="Helical domain of apoptotic protease-activating factors"/>
    <property type="match status" value="1"/>
</dbReference>
<dbReference type="SUPFAM" id="SSF52540">
    <property type="entry name" value="P-loop containing nucleoside triphosphate hydrolases"/>
    <property type="match status" value="1"/>
</dbReference>